<dbReference type="Proteomes" id="UP001164250">
    <property type="component" value="Chromosome 13"/>
</dbReference>
<gene>
    <name evidence="1" type="ORF">Patl1_22532</name>
</gene>
<evidence type="ECO:0000313" key="1">
    <source>
        <dbReference type="EMBL" id="KAJ0080275.1"/>
    </source>
</evidence>
<comment type="caution">
    <text evidence="1">The sequence shown here is derived from an EMBL/GenBank/DDBJ whole genome shotgun (WGS) entry which is preliminary data.</text>
</comment>
<dbReference type="EMBL" id="CM047909">
    <property type="protein sequence ID" value="KAJ0080275.1"/>
    <property type="molecule type" value="Genomic_DNA"/>
</dbReference>
<evidence type="ECO:0000313" key="2">
    <source>
        <dbReference type="Proteomes" id="UP001164250"/>
    </source>
</evidence>
<name>A0ACC1A022_9ROSI</name>
<keyword evidence="2" id="KW-1185">Reference proteome</keyword>
<organism evidence="1 2">
    <name type="scientific">Pistacia atlantica</name>
    <dbReference type="NCBI Taxonomy" id="434234"/>
    <lineage>
        <taxon>Eukaryota</taxon>
        <taxon>Viridiplantae</taxon>
        <taxon>Streptophyta</taxon>
        <taxon>Embryophyta</taxon>
        <taxon>Tracheophyta</taxon>
        <taxon>Spermatophyta</taxon>
        <taxon>Magnoliopsida</taxon>
        <taxon>eudicotyledons</taxon>
        <taxon>Gunneridae</taxon>
        <taxon>Pentapetalae</taxon>
        <taxon>rosids</taxon>
        <taxon>malvids</taxon>
        <taxon>Sapindales</taxon>
        <taxon>Anacardiaceae</taxon>
        <taxon>Pistacia</taxon>
    </lineage>
</organism>
<reference evidence="2" key="1">
    <citation type="journal article" date="2023" name="G3 (Bethesda)">
        <title>Genome assembly and association tests identify interacting loci associated with vigor, precocity, and sex in interspecific pistachio rootstocks.</title>
        <authorList>
            <person name="Palmer W."/>
            <person name="Jacygrad E."/>
            <person name="Sagayaradj S."/>
            <person name="Cavanaugh K."/>
            <person name="Han R."/>
            <person name="Bertier L."/>
            <person name="Beede B."/>
            <person name="Kafkas S."/>
            <person name="Golino D."/>
            <person name="Preece J."/>
            <person name="Michelmore R."/>
        </authorList>
    </citation>
    <scope>NUCLEOTIDE SEQUENCE [LARGE SCALE GENOMIC DNA]</scope>
</reference>
<sequence>MMASGFEIFFHRIFIIVFIILSVVSLQSSHKLRVHGLQEVDKVSGEDENEQKEGLIVQKFRALLGLKRFKTKIRPSRGGDSEDVSFSPSPSPLPAIEAETPAPAPPFHASSSSSISNIRSHSASPQDSGRNFT</sequence>
<proteinExistence type="predicted"/>
<protein>
    <submittedName>
        <fullName evidence="1">Uncharacterized protein</fullName>
    </submittedName>
</protein>
<accession>A0ACC1A022</accession>